<name>A0A0G8FD67_BACCE</name>
<keyword evidence="1" id="KW-0472">Membrane</keyword>
<gene>
    <name evidence="2" type="ORF">B4077_2084</name>
</gene>
<organism evidence="2 3">
    <name type="scientific">Bacillus cereus</name>
    <dbReference type="NCBI Taxonomy" id="1396"/>
    <lineage>
        <taxon>Bacteria</taxon>
        <taxon>Bacillati</taxon>
        <taxon>Bacillota</taxon>
        <taxon>Bacilli</taxon>
        <taxon>Bacillales</taxon>
        <taxon>Bacillaceae</taxon>
        <taxon>Bacillus</taxon>
        <taxon>Bacillus cereus group</taxon>
    </lineage>
</organism>
<proteinExistence type="predicted"/>
<dbReference type="Proteomes" id="UP000035214">
    <property type="component" value="Unassembled WGS sequence"/>
</dbReference>
<keyword evidence="1" id="KW-1133">Transmembrane helix</keyword>
<evidence type="ECO:0000313" key="2">
    <source>
        <dbReference type="EMBL" id="KLA33672.1"/>
    </source>
</evidence>
<protein>
    <recommendedName>
        <fullName evidence="4">ABC transporter</fullName>
    </recommendedName>
</protein>
<comment type="caution">
    <text evidence="2">The sequence shown here is derived from an EMBL/GenBank/DDBJ whole genome shotgun (WGS) entry which is preliminary data.</text>
</comment>
<evidence type="ECO:0000313" key="3">
    <source>
        <dbReference type="Proteomes" id="UP000035214"/>
    </source>
</evidence>
<dbReference type="PATRIC" id="fig|1396.428.peg.4508"/>
<feature type="transmembrane region" description="Helical" evidence="1">
    <location>
        <begin position="6"/>
        <end position="31"/>
    </location>
</feature>
<dbReference type="EMBL" id="LCYI01000002">
    <property type="protein sequence ID" value="KLA33672.1"/>
    <property type="molecule type" value="Genomic_DNA"/>
</dbReference>
<dbReference type="AlphaFoldDB" id="A0A0G8FD67"/>
<evidence type="ECO:0008006" key="4">
    <source>
        <dbReference type="Google" id="ProtNLM"/>
    </source>
</evidence>
<evidence type="ECO:0000256" key="1">
    <source>
        <dbReference type="SAM" id="Phobius"/>
    </source>
</evidence>
<keyword evidence="1" id="KW-0812">Transmembrane</keyword>
<reference evidence="2 3" key="1">
    <citation type="submission" date="2015-04" db="EMBL/GenBank/DDBJ databases">
        <title>Draft Genome Sequences of Eight Spore-Forming Food Isolates of Bacillus cereus Genome sequencing.</title>
        <authorList>
            <person name="Krawcyk A.O."/>
            <person name="de Jong A."/>
            <person name="Eijlander R.T."/>
            <person name="Berendsen E.M."/>
            <person name="Holsappel S."/>
            <person name="Wells-Bennik M."/>
            <person name="Kuipers O.P."/>
        </authorList>
    </citation>
    <scope>NUCLEOTIDE SEQUENCE [LARGE SCALE GENOMIC DNA]</scope>
    <source>
        <strain evidence="2 3">B4077</strain>
    </source>
</reference>
<sequence length="38" mass="4433">MYAKELNVQFLSFVGYDSLFISVILLVRVAIHAIRKFM</sequence>
<accession>A0A0G8FD67</accession>